<sequence length="89" mass="9741">MSYRRGVKEVGLRGLRQNAGNLVRRAQAGEQVVITVAGRPAAVLGPVQSRSWRQWDDLAEIFDQLTDPEWDGARGSLDGSVVDPPGVER</sequence>
<keyword evidence="5" id="KW-1185">Reference proteome</keyword>
<dbReference type="Proteomes" id="UP001595868">
    <property type="component" value="Unassembled WGS sequence"/>
</dbReference>
<evidence type="ECO:0000256" key="2">
    <source>
        <dbReference type="RuleBase" id="RU362080"/>
    </source>
</evidence>
<dbReference type="NCBIfam" id="TIGR01552">
    <property type="entry name" value="phd_fam"/>
    <property type="match status" value="1"/>
</dbReference>
<gene>
    <name evidence="4" type="ORF">ACFOX0_09185</name>
</gene>
<dbReference type="EMBL" id="JBHSBN010000004">
    <property type="protein sequence ID" value="MFC4106109.1"/>
    <property type="molecule type" value="Genomic_DNA"/>
</dbReference>
<evidence type="ECO:0000256" key="1">
    <source>
        <dbReference type="ARBA" id="ARBA00009981"/>
    </source>
</evidence>
<dbReference type="Gene3D" id="3.40.1620.10">
    <property type="entry name" value="YefM-like domain"/>
    <property type="match status" value="1"/>
</dbReference>
<evidence type="ECO:0000313" key="5">
    <source>
        <dbReference type="Proteomes" id="UP001595868"/>
    </source>
</evidence>
<dbReference type="InterPro" id="IPR006442">
    <property type="entry name" value="Antitoxin_Phd/YefM"/>
</dbReference>
<accession>A0ABV8KJE4</accession>
<dbReference type="InterPro" id="IPR036165">
    <property type="entry name" value="YefM-like_sf"/>
</dbReference>
<dbReference type="Pfam" id="PF02604">
    <property type="entry name" value="PhdYeFM_antitox"/>
    <property type="match status" value="1"/>
</dbReference>
<feature type="region of interest" description="Disordered" evidence="3">
    <location>
        <begin position="70"/>
        <end position="89"/>
    </location>
</feature>
<evidence type="ECO:0000256" key="3">
    <source>
        <dbReference type="SAM" id="MobiDB-lite"/>
    </source>
</evidence>
<dbReference type="RefSeq" id="WP_377543508.1">
    <property type="nucleotide sequence ID" value="NZ_JBHSBN010000004.1"/>
</dbReference>
<reference evidence="5" key="1">
    <citation type="journal article" date="2019" name="Int. J. Syst. Evol. Microbiol.">
        <title>The Global Catalogue of Microorganisms (GCM) 10K type strain sequencing project: providing services to taxonomists for standard genome sequencing and annotation.</title>
        <authorList>
            <consortium name="The Broad Institute Genomics Platform"/>
            <consortium name="The Broad Institute Genome Sequencing Center for Infectious Disease"/>
            <person name="Wu L."/>
            <person name="Ma J."/>
        </authorList>
    </citation>
    <scope>NUCLEOTIDE SEQUENCE [LARGE SCALE GENOMIC DNA]</scope>
    <source>
        <strain evidence="5">2902at01</strain>
    </source>
</reference>
<comment type="caution">
    <text evidence="4">The sequence shown here is derived from an EMBL/GenBank/DDBJ whole genome shotgun (WGS) entry which is preliminary data.</text>
</comment>
<comment type="function">
    <text evidence="2">Antitoxin component of a type II toxin-antitoxin (TA) system.</text>
</comment>
<evidence type="ECO:0000313" key="4">
    <source>
        <dbReference type="EMBL" id="MFC4106109.1"/>
    </source>
</evidence>
<protein>
    <recommendedName>
        <fullName evidence="2">Antitoxin</fullName>
    </recommendedName>
</protein>
<proteinExistence type="inferred from homology"/>
<dbReference type="SUPFAM" id="SSF143120">
    <property type="entry name" value="YefM-like"/>
    <property type="match status" value="1"/>
</dbReference>
<organism evidence="4 5">
    <name type="scientific">Micromonospora zhanjiangensis</name>
    <dbReference type="NCBI Taxonomy" id="1522057"/>
    <lineage>
        <taxon>Bacteria</taxon>
        <taxon>Bacillati</taxon>
        <taxon>Actinomycetota</taxon>
        <taxon>Actinomycetes</taxon>
        <taxon>Micromonosporales</taxon>
        <taxon>Micromonosporaceae</taxon>
        <taxon>Micromonospora</taxon>
    </lineage>
</organism>
<comment type="similarity">
    <text evidence="1 2">Belongs to the phD/YefM antitoxin family.</text>
</comment>
<name>A0ABV8KJE4_9ACTN</name>